<dbReference type="SUPFAM" id="SSF56935">
    <property type="entry name" value="Porins"/>
    <property type="match status" value="1"/>
</dbReference>
<keyword evidence="6 14" id="KW-0812">Transmembrane</keyword>
<evidence type="ECO:0000313" key="20">
    <source>
        <dbReference type="EMBL" id="NIA52421.1"/>
    </source>
</evidence>
<evidence type="ECO:0000256" key="16">
    <source>
        <dbReference type="RuleBase" id="RU003357"/>
    </source>
</evidence>
<dbReference type="InterPro" id="IPR010917">
    <property type="entry name" value="TonB_rcpt_CS"/>
</dbReference>
<dbReference type="Gene3D" id="2.170.130.10">
    <property type="entry name" value="TonB-dependent receptor, plug domain"/>
    <property type="match status" value="1"/>
</dbReference>
<feature type="chain" id="PRO_5046364161" evidence="17">
    <location>
        <begin position="27"/>
        <end position="746"/>
    </location>
</feature>
<dbReference type="InterPro" id="IPR012910">
    <property type="entry name" value="Plug_dom"/>
</dbReference>
<evidence type="ECO:0000256" key="9">
    <source>
        <dbReference type="ARBA" id="ARBA00023065"/>
    </source>
</evidence>
<keyword evidence="9" id="KW-0406">Ion transport</keyword>
<evidence type="ECO:0000256" key="5">
    <source>
        <dbReference type="ARBA" id="ARBA00022496"/>
    </source>
</evidence>
<keyword evidence="12 20" id="KW-0675">Receptor</keyword>
<evidence type="ECO:0000313" key="21">
    <source>
        <dbReference type="Proteomes" id="UP000716322"/>
    </source>
</evidence>
<dbReference type="InterPro" id="IPR037066">
    <property type="entry name" value="Plug_dom_sf"/>
</dbReference>
<evidence type="ECO:0000256" key="7">
    <source>
        <dbReference type="ARBA" id="ARBA00022729"/>
    </source>
</evidence>
<dbReference type="RefSeq" id="WP_166855943.1">
    <property type="nucleotide sequence ID" value="NZ_JAAQOM010000001.1"/>
</dbReference>
<dbReference type="PROSITE" id="PS51318">
    <property type="entry name" value="TAT"/>
    <property type="match status" value="1"/>
</dbReference>
<evidence type="ECO:0000256" key="1">
    <source>
        <dbReference type="ARBA" id="ARBA00004571"/>
    </source>
</evidence>
<organism evidence="20 21">
    <name type="scientific">Telluria antibiotica</name>
    <dbReference type="NCBI Taxonomy" id="2717319"/>
    <lineage>
        <taxon>Bacteria</taxon>
        <taxon>Pseudomonadati</taxon>
        <taxon>Pseudomonadota</taxon>
        <taxon>Betaproteobacteria</taxon>
        <taxon>Burkholderiales</taxon>
        <taxon>Oxalobacteraceae</taxon>
        <taxon>Telluria group</taxon>
        <taxon>Telluria</taxon>
    </lineage>
</organism>
<dbReference type="PROSITE" id="PS52016">
    <property type="entry name" value="TONB_DEPENDENT_REC_3"/>
    <property type="match status" value="1"/>
</dbReference>
<evidence type="ECO:0000256" key="3">
    <source>
        <dbReference type="ARBA" id="ARBA00022448"/>
    </source>
</evidence>
<dbReference type="PROSITE" id="PS01156">
    <property type="entry name" value="TONB_DEPENDENT_REC_2"/>
    <property type="match status" value="1"/>
</dbReference>
<evidence type="ECO:0000256" key="8">
    <source>
        <dbReference type="ARBA" id="ARBA00023004"/>
    </source>
</evidence>
<feature type="domain" description="TonB-dependent receptor-like beta-barrel" evidence="18">
    <location>
        <begin position="270"/>
        <end position="710"/>
    </location>
</feature>
<feature type="short sequence motif" description="TonB C-terminal box" evidence="15">
    <location>
        <begin position="729"/>
        <end position="746"/>
    </location>
</feature>
<dbReference type="PANTHER" id="PTHR32552:SF68">
    <property type="entry name" value="FERRICHROME OUTER MEMBRANE TRANSPORTER_PHAGE RECEPTOR"/>
    <property type="match status" value="1"/>
</dbReference>
<dbReference type="InterPro" id="IPR036942">
    <property type="entry name" value="Beta-barrel_TonB_sf"/>
</dbReference>
<accession>A0ABX0P653</accession>
<comment type="subcellular location">
    <subcellularLocation>
        <location evidence="1 14">Cell outer membrane</location>
        <topology evidence="1 14">Multi-pass membrane protein</topology>
    </subcellularLocation>
</comment>
<comment type="similarity">
    <text evidence="2 14 16">Belongs to the TonB-dependent receptor family.</text>
</comment>
<dbReference type="PANTHER" id="PTHR32552">
    <property type="entry name" value="FERRICHROME IRON RECEPTOR-RELATED"/>
    <property type="match status" value="1"/>
</dbReference>
<keyword evidence="10 16" id="KW-0798">TonB box</keyword>
<proteinExistence type="inferred from homology"/>
<reference evidence="20 21" key="1">
    <citation type="submission" date="2020-03" db="EMBL/GenBank/DDBJ databases">
        <title>Genome sequence of strain Massilia sp. TW-1.</title>
        <authorList>
            <person name="Chaudhary D.K."/>
        </authorList>
    </citation>
    <scope>NUCLEOTIDE SEQUENCE [LARGE SCALE GENOMIC DNA]</scope>
    <source>
        <strain evidence="20 21">TW-1</strain>
    </source>
</reference>
<dbReference type="Gene3D" id="2.40.170.20">
    <property type="entry name" value="TonB-dependent receptor, beta-barrel domain"/>
    <property type="match status" value="1"/>
</dbReference>
<feature type="domain" description="TonB-dependent receptor plug" evidence="19">
    <location>
        <begin position="74"/>
        <end position="173"/>
    </location>
</feature>
<evidence type="ECO:0000256" key="15">
    <source>
        <dbReference type="PROSITE-ProRule" id="PRU10144"/>
    </source>
</evidence>
<evidence type="ECO:0000256" key="17">
    <source>
        <dbReference type="SAM" id="SignalP"/>
    </source>
</evidence>
<keyword evidence="4 14" id="KW-1134">Transmembrane beta strand</keyword>
<comment type="caution">
    <text evidence="20">The sequence shown here is derived from an EMBL/GenBank/DDBJ whole genome shotgun (WGS) entry which is preliminary data.</text>
</comment>
<dbReference type="EMBL" id="JAAQOM010000001">
    <property type="protein sequence ID" value="NIA52421.1"/>
    <property type="molecule type" value="Genomic_DNA"/>
</dbReference>
<evidence type="ECO:0000256" key="2">
    <source>
        <dbReference type="ARBA" id="ARBA00009810"/>
    </source>
</evidence>
<evidence type="ECO:0000256" key="13">
    <source>
        <dbReference type="ARBA" id="ARBA00023237"/>
    </source>
</evidence>
<evidence type="ECO:0000256" key="6">
    <source>
        <dbReference type="ARBA" id="ARBA00022692"/>
    </source>
</evidence>
<keyword evidence="21" id="KW-1185">Reference proteome</keyword>
<dbReference type="Pfam" id="PF00593">
    <property type="entry name" value="TonB_dep_Rec_b-barrel"/>
    <property type="match status" value="1"/>
</dbReference>
<keyword evidence="8" id="KW-0408">Iron</keyword>
<gene>
    <name evidence="20" type="ORF">HAV22_01970</name>
</gene>
<keyword evidence="3 14" id="KW-0813">Transport</keyword>
<evidence type="ECO:0000259" key="19">
    <source>
        <dbReference type="Pfam" id="PF07715"/>
    </source>
</evidence>
<name>A0ABX0P653_9BURK</name>
<sequence length="746" mass="80368">MTTHPFSRRRLAVSVSLALATLSAQAAPEVAPAADAADAGPVPTVVVSARNGDYLGNHTASAAAPTQSSLAATEPQSIITRDFIELSVTPAAEYSRIVNIAPSLSGDSANGPGLSETKTTMRGFGDDQYNITFDGIPWGDTNNPAHHSTSFFPGSVIGGAIVERGPGNADNLGYATFGGSINLFSKKPSKEQHTSVFGSAGTWNTRLGGVSWESGQLAGWGNGTIQLNYQHLQSDGYLTRNTINSDNYMLKVRRPLGESTVATFFVSANQIGYVQPDNNKGPTLAQVAKYGKNYSLNDDPASFNYAGFNHTSKNTDFDYLRLETNWGAGWATDNQLYTYAYDNETISSTDPTGLTAPGTKAGPKGNADIPGIDKRNKYRVWGDILRLNKSFEAGTFRTGVWYERSDTDRHQYDLDLTLGVRDPRETKPVPVTFPDVLFDQQSTIHNVQPFAQFEWSVTPDLTVTPGVKRVQIRRAVDAAVNQTTRVLQHTSVEYKATLPFLTANQRIGDGLAVYAQYAEGFQIPDLKSFYIADPTKNSSDPQKSTNYQLGIVGESNALTWDVDLYKIDFKNKYVSNGLGGTDAAYVNVGGATYKGIEGQATWLVGGGVALYANGSKNKAEANDTGKTISGSPDMTAALGLLYNAGPWAGSLIGKRTGAVYQADYDPAKPAAYEAYRTGAYTNIDLSLAYRFANPGMNLRALKLQLNVFNLAGKQDVTSISPGKTVSGDQYTFQAPRSFQVSARADF</sequence>
<evidence type="ECO:0000256" key="4">
    <source>
        <dbReference type="ARBA" id="ARBA00022452"/>
    </source>
</evidence>
<keyword evidence="11 14" id="KW-0472">Membrane</keyword>
<evidence type="ECO:0000256" key="10">
    <source>
        <dbReference type="ARBA" id="ARBA00023077"/>
    </source>
</evidence>
<evidence type="ECO:0000256" key="14">
    <source>
        <dbReference type="PROSITE-ProRule" id="PRU01360"/>
    </source>
</evidence>
<evidence type="ECO:0000256" key="11">
    <source>
        <dbReference type="ARBA" id="ARBA00023136"/>
    </source>
</evidence>
<evidence type="ECO:0000259" key="18">
    <source>
        <dbReference type="Pfam" id="PF00593"/>
    </source>
</evidence>
<keyword evidence="7 17" id="KW-0732">Signal</keyword>
<dbReference type="InterPro" id="IPR006311">
    <property type="entry name" value="TAT_signal"/>
</dbReference>
<dbReference type="Pfam" id="PF07715">
    <property type="entry name" value="Plug"/>
    <property type="match status" value="1"/>
</dbReference>
<keyword evidence="13 14" id="KW-0998">Cell outer membrane</keyword>
<keyword evidence="5" id="KW-0410">Iron transport</keyword>
<evidence type="ECO:0000256" key="12">
    <source>
        <dbReference type="ARBA" id="ARBA00023170"/>
    </source>
</evidence>
<protein>
    <submittedName>
        <fullName evidence="20">TonB-dependent receptor</fullName>
    </submittedName>
</protein>
<dbReference type="InterPro" id="IPR000531">
    <property type="entry name" value="Beta-barrel_TonB"/>
</dbReference>
<dbReference type="Proteomes" id="UP000716322">
    <property type="component" value="Unassembled WGS sequence"/>
</dbReference>
<dbReference type="InterPro" id="IPR039426">
    <property type="entry name" value="TonB-dep_rcpt-like"/>
</dbReference>
<feature type="signal peptide" evidence="17">
    <location>
        <begin position="1"/>
        <end position="26"/>
    </location>
</feature>